<dbReference type="RefSeq" id="WP_136239261.1">
    <property type="nucleotide sequence ID" value="NZ_JAUSWC010000017.1"/>
</dbReference>
<dbReference type="InterPro" id="IPR045857">
    <property type="entry name" value="O16G_dom_2"/>
</dbReference>
<name>A0ABU0KKB4_9ACTN</name>
<dbReference type="EC" id="3.2.1.20" evidence="3"/>
<reference evidence="3 4" key="1">
    <citation type="submission" date="2023-07" db="EMBL/GenBank/DDBJ databases">
        <title>Genomic Encyclopedia of Type Strains, Phase IV (KMG-IV): sequencing the most valuable type-strain genomes for metagenomic binning, comparative biology and taxonomic classification.</title>
        <authorList>
            <person name="Goeker M."/>
        </authorList>
    </citation>
    <scope>NUCLEOTIDE SEQUENCE [LARGE SCALE GENOMIC DNA]</scope>
    <source>
        <strain evidence="3 4">DSM 40573</strain>
    </source>
</reference>
<comment type="caution">
    <text evidence="3">The sequence shown here is derived from an EMBL/GenBank/DDBJ whole genome shotgun (WGS) entry which is preliminary data.</text>
</comment>
<feature type="domain" description="Glycosyl hydrolase family 13 catalytic" evidence="2">
    <location>
        <begin position="14"/>
        <end position="407"/>
    </location>
</feature>
<evidence type="ECO:0000313" key="3">
    <source>
        <dbReference type="EMBL" id="MDQ0489857.1"/>
    </source>
</evidence>
<dbReference type="Pfam" id="PF11941">
    <property type="entry name" value="DUF3459"/>
    <property type="match status" value="1"/>
</dbReference>
<dbReference type="GO" id="GO:0004558">
    <property type="term" value="F:alpha-1,4-glucosidase activity"/>
    <property type="evidence" value="ECO:0007669"/>
    <property type="project" value="UniProtKB-EC"/>
</dbReference>
<keyword evidence="3" id="KW-0378">Hydrolase</keyword>
<dbReference type="CDD" id="cd11332">
    <property type="entry name" value="AmyAc_OligoGlu_TS"/>
    <property type="match status" value="1"/>
</dbReference>
<dbReference type="PANTHER" id="PTHR10357:SF179">
    <property type="entry name" value="NEUTRAL AND BASIC AMINO ACID TRANSPORT PROTEIN RBAT"/>
    <property type="match status" value="1"/>
</dbReference>
<sequence length="539" mass="59894">MNRHHWWRDAVIYQVYVRSFLDSTGDGIGDLAGVRAGLPYLRKLGVDGIWLSPFYPSPQHDHGYDVADYRDVDPVYGDLDEFDRLVASAHRLGIRVLLDVVPNHCSSAHPWFRAALAAAPGSPERARFHFADGRGPDGSEPPNNWHAMFGGPAWTRVTEADGRPGQWYLHMFTPEQPDWNWRNPEVADEFDQVLRFWLDRGVDGFRIDVAAGLFKHPELPDSPDPEADARTRDSVNPLAWNQPEVHDVWRHWRAVCEEYTARDGRERLLVGEVSVPSAREHAKYVRPDELHQAFFFDLLGAPWDADAFRKVISEAMQDIAGTGSTVTWVLNNHDQVRTVTRYGEPAPEGSGLGAARARAAALLMLALPGAAYIYQGEELGLPEVVDLPDDVLTDPIFRRTGSRARIRDGCRVPLPWSGQASPFGFTSGAEGAKPWLPQPDYFAEYATHRALADTRSSWHLYRDGLQLRSALHQLGEGTLRWLDTQPGVLAFARDDLVCAVNFGTAPVPAPVPGTPLLSSGPCRPGELPGSTAAWWIDGS</sequence>
<evidence type="ECO:0000256" key="1">
    <source>
        <dbReference type="ARBA" id="ARBA00008061"/>
    </source>
</evidence>
<comment type="similarity">
    <text evidence="1">Belongs to the glycosyl hydrolase 13 family.</text>
</comment>
<evidence type="ECO:0000259" key="2">
    <source>
        <dbReference type="SMART" id="SM00642"/>
    </source>
</evidence>
<dbReference type="InterPro" id="IPR017853">
    <property type="entry name" value="GH"/>
</dbReference>
<protein>
    <submittedName>
        <fullName evidence="3">Alpha-glucosidase</fullName>
        <ecNumber evidence="3">3.2.1.20</ecNumber>
    </submittedName>
</protein>
<keyword evidence="4" id="KW-1185">Reference proteome</keyword>
<accession>A0ABU0KKB4</accession>
<dbReference type="InterPro" id="IPR022567">
    <property type="entry name" value="DUF3459"/>
</dbReference>
<evidence type="ECO:0000313" key="4">
    <source>
        <dbReference type="Proteomes" id="UP001236795"/>
    </source>
</evidence>
<keyword evidence="3" id="KW-0326">Glycosidase</keyword>
<gene>
    <name evidence="3" type="ORF">QO019_004734</name>
</gene>
<dbReference type="SUPFAM" id="SSF51445">
    <property type="entry name" value="(Trans)glycosidases"/>
    <property type="match status" value="1"/>
</dbReference>
<dbReference type="SMART" id="SM00642">
    <property type="entry name" value="Aamy"/>
    <property type="match status" value="1"/>
</dbReference>
<dbReference type="InterPro" id="IPR006047">
    <property type="entry name" value="GH13_cat_dom"/>
</dbReference>
<proteinExistence type="inferred from homology"/>
<dbReference type="PANTHER" id="PTHR10357">
    <property type="entry name" value="ALPHA-AMYLASE FAMILY MEMBER"/>
    <property type="match status" value="1"/>
</dbReference>
<dbReference type="Gene3D" id="3.90.400.10">
    <property type="entry name" value="Oligo-1,6-glucosidase, Domain 2"/>
    <property type="match status" value="1"/>
</dbReference>
<organism evidence="3 4">
    <name type="scientific">Streptomyces thermodiastaticus</name>
    <dbReference type="NCBI Taxonomy" id="44061"/>
    <lineage>
        <taxon>Bacteria</taxon>
        <taxon>Bacillati</taxon>
        <taxon>Actinomycetota</taxon>
        <taxon>Actinomycetes</taxon>
        <taxon>Kitasatosporales</taxon>
        <taxon>Streptomycetaceae</taxon>
        <taxon>Streptomyces</taxon>
    </lineage>
</organism>
<dbReference type="EMBL" id="JAUSWC010000017">
    <property type="protein sequence ID" value="MDQ0489857.1"/>
    <property type="molecule type" value="Genomic_DNA"/>
</dbReference>
<dbReference type="Gene3D" id="3.20.20.80">
    <property type="entry name" value="Glycosidases"/>
    <property type="match status" value="1"/>
</dbReference>
<dbReference type="Pfam" id="PF00128">
    <property type="entry name" value="Alpha-amylase"/>
    <property type="match status" value="1"/>
</dbReference>
<dbReference type="Proteomes" id="UP001236795">
    <property type="component" value="Unassembled WGS sequence"/>
</dbReference>